<dbReference type="OrthoDB" id="4814at2157"/>
<name>A0A2S2KRY2_9ARCH</name>
<dbReference type="AlphaFoldDB" id="A0A2S2KRY2"/>
<dbReference type="EMBL" id="BGKI01000004">
    <property type="protein sequence ID" value="GBH34208.1"/>
    <property type="molecule type" value="Genomic_DNA"/>
</dbReference>
<keyword evidence="3" id="KW-1185">Reference proteome</keyword>
<protein>
    <submittedName>
        <fullName evidence="2">Uncharacterized protein</fullName>
    </submittedName>
</protein>
<sequence length="50" mass="5871">MSQLLEQRQPEPKNILVERTPVKDGTKLSNNSLSWEDIRGLIWLETEDDF</sequence>
<organism evidence="2 3">
    <name type="scientific">Nitrosopumilus zosterae</name>
    <dbReference type="NCBI Taxonomy" id="718286"/>
    <lineage>
        <taxon>Archaea</taxon>
        <taxon>Nitrososphaerota</taxon>
        <taxon>Nitrososphaeria</taxon>
        <taxon>Nitrosopumilales</taxon>
        <taxon>Nitrosopumilaceae</taxon>
        <taxon>Nitrosopumilus</taxon>
    </lineage>
</organism>
<dbReference type="RefSeq" id="WP_160049211.1">
    <property type="nucleotide sequence ID" value="NZ_AP026695.1"/>
</dbReference>
<evidence type="ECO:0000313" key="3">
    <source>
        <dbReference type="Proteomes" id="UP000245829"/>
    </source>
</evidence>
<feature type="region of interest" description="Disordered" evidence="1">
    <location>
        <begin position="1"/>
        <end position="20"/>
    </location>
</feature>
<dbReference type="GeneID" id="76208668"/>
<accession>A0A2S2KRY2</accession>
<comment type="caution">
    <text evidence="2">The sequence shown here is derived from an EMBL/GenBank/DDBJ whole genome shotgun (WGS) entry which is preliminary data.</text>
</comment>
<dbReference type="Proteomes" id="UP000245829">
    <property type="component" value="Unassembled WGS sequence"/>
</dbReference>
<evidence type="ECO:0000256" key="1">
    <source>
        <dbReference type="SAM" id="MobiDB-lite"/>
    </source>
</evidence>
<evidence type="ECO:0000313" key="2">
    <source>
        <dbReference type="EMBL" id="GBH34208.1"/>
    </source>
</evidence>
<proteinExistence type="predicted"/>
<reference evidence="2 3" key="1">
    <citation type="submission" date="2018-05" db="EMBL/GenBank/DDBJ databases">
        <title>genome sequencing of Nitrosopumilus sp. NM25.</title>
        <authorList>
            <person name="Mori K."/>
            <person name="Nakagawa T."/>
        </authorList>
    </citation>
    <scope>NUCLEOTIDE SEQUENCE [LARGE SCALE GENOMIC DNA]</scope>
    <source>
        <strain evidence="2 3">NM25</strain>
    </source>
</reference>
<gene>
    <name evidence="2" type="ORF">NZNM25_09990</name>
</gene>